<keyword evidence="2 7" id="KW-0813">Transport</keyword>
<dbReference type="Gene3D" id="1.10.3720.10">
    <property type="entry name" value="MetI-like"/>
    <property type="match status" value="1"/>
</dbReference>
<proteinExistence type="inferred from homology"/>
<evidence type="ECO:0000256" key="5">
    <source>
        <dbReference type="ARBA" id="ARBA00022989"/>
    </source>
</evidence>
<dbReference type="PANTHER" id="PTHR43163">
    <property type="entry name" value="DIPEPTIDE TRANSPORT SYSTEM PERMEASE PROTEIN DPPB-RELATED"/>
    <property type="match status" value="1"/>
</dbReference>
<keyword evidence="4 7" id="KW-0812">Transmembrane</keyword>
<evidence type="ECO:0000256" key="7">
    <source>
        <dbReference type="RuleBase" id="RU363032"/>
    </source>
</evidence>
<accession>A0A4P6K5D5</accession>
<keyword evidence="3" id="KW-1003">Cell membrane</keyword>
<dbReference type="OrthoDB" id="9772184at2"/>
<dbReference type="Pfam" id="PF19300">
    <property type="entry name" value="BPD_transp_1_N"/>
    <property type="match status" value="1"/>
</dbReference>
<organism evidence="9 10">
    <name type="scientific">Ktedonosporobacter rubrisoli</name>
    <dbReference type="NCBI Taxonomy" id="2509675"/>
    <lineage>
        <taxon>Bacteria</taxon>
        <taxon>Bacillati</taxon>
        <taxon>Chloroflexota</taxon>
        <taxon>Ktedonobacteria</taxon>
        <taxon>Ktedonobacterales</taxon>
        <taxon>Ktedonosporobacteraceae</taxon>
        <taxon>Ktedonosporobacter</taxon>
    </lineage>
</organism>
<keyword evidence="6 7" id="KW-0472">Membrane</keyword>
<evidence type="ECO:0000259" key="8">
    <source>
        <dbReference type="PROSITE" id="PS50928"/>
    </source>
</evidence>
<dbReference type="InterPro" id="IPR035906">
    <property type="entry name" value="MetI-like_sf"/>
</dbReference>
<dbReference type="EMBL" id="CP035758">
    <property type="protein sequence ID" value="QBD83577.1"/>
    <property type="molecule type" value="Genomic_DNA"/>
</dbReference>
<evidence type="ECO:0000256" key="2">
    <source>
        <dbReference type="ARBA" id="ARBA00022448"/>
    </source>
</evidence>
<dbReference type="InterPro" id="IPR045621">
    <property type="entry name" value="BPD_transp_1_N"/>
</dbReference>
<feature type="transmembrane region" description="Helical" evidence="7">
    <location>
        <begin position="157"/>
        <end position="173"/>
    </location>
</feature>
<feature type="transmembrane region" description="Helical" evidence="7">
    <location>
        <begin position="211"/>
        <end position="237"/>
    </location>
</feature>
<feature type="domain" description="ABC transmembrane type-1" evidence="8">
    <location>
        <begin position="71"/>
        <end position="276"/>
    </location>
</feature>
<comment type="subcellular location">
    <subcellularLocation>
        <location evidence="1 7">Cell membrane</location>
        <topology evidence="1 7">Multi-pass membrane protein</topology>
    </subcellularLocation>
</comment>
<dbReference type="GO" id="GO:0005886">
    <property type="term" value="C:plasma membrane"/>
    <property type="evidence" value="ECO:0007669"/>
    <property type="project" value="UniProtKB-SubCell"/>
</dbReference>
<dbReference type="GO" id="GO:0071916">
    <property type="term" value="F:dipeptide transmembrane transporter activity"/>
    <property type="evidence" value="ECO:0007669"/>
    <property type="project" value="TreeGrafter"/>
</dbReference>
<keyword evidence="10" id="KW-1185">Reference proteome</keyword>
<evidence type="ECO:0000313" key="9">
    <source>
        <dbReference type="EMBL" id="QBD83577.1"/>
    </source>
</evidence>
<name>A0A4P6K5D5_KTERU</name>
<evidence type="ECO:0000256" key="6">
    <source>
        <dbReference type="ARBA" id="ARBA00023136"/>
    </source>
</evidence>
<dbReference type="CDD" id="cd06261">
    <property type="entry name" value="TM_PBP2"/>
    <property type="match status" value="1"/>
</dbReference>
<dbReference type="InterPro" id="IPR000515">
    <property type="entry name" value="MetI-like"/>
</dbReference>
<evidence type="ECO:0000256" key="4">
    <source>
        <dbReference type="ARBA" id="ARBA00022692"/>
    </source>
</evidence>
<evidence type="ECO:0000313" key="10">
    <source>
        <dbReference type="Proteomes" id="UP000290365"/>
    </source>
</evidence>
<dbReference type="KEGG" id="kbs:EPA93_24050"/>
<evidence type="ECO:0000256" key="1">
    <source>
        <dbReference type="ARBA" id="ARBA00004651"/>
    </source>
</evidence>
<dbReference type="PROSITE" id="PS50928">
    <property type="entry name" value="ABC_TM1"/>
    <property type="match status" value="1"/>
</dbReference>
<dbReference type="Proteomes" id="UP000290365">
    <property type="component" value="Chromosome"/>
</dbReference>
<keyword evidence="5 7" id="KW-1133">Transmembrane helix</keyword>
<reference evidence="9 10" key="1">
    <citation type="submission" date="2019-01" db="EMBL/GenBank/DDBJ databases">
        <title>Ktedonosporobacter rubrisoli SCAWS-G2.</title>
        <authorList>
            <person name="Huang Y."/>
            <person name="Yan B."/>
        </authorList>
    </citation>
    <scope>NUCLEOTIDE SEQUENCE [LARGE SCALE GENOMIC DNA]</scope>
    <source>
        <strain evidence="9 10">SCAWS-G2</strain>
    </source>
</reference>
<feature type="transmembrane region" description="Helical" evidence="7">
    <location>
        <begin position="77"/>
        <end position="95"/>
    </location>
</feature>
<dbReference type="AlphaFoldDB" id="A0A4P6K5D5"/>
<gene>
    <name evidence="9" type="ORF">EPA93_24050</name>
</gene>
<protein>
    <submittedName>
        <fullName evidence="9">ABC transporter permease</fullName>
    </submittedName>
</protein>
<comment type="similarity">
    <text evidence="7">Belongs to the binding-protein-dependent transport system permease family.</text>
</comment>
<dbReference type="Pfam" id="PF00528">
    <property type="entry name" value="BPD_transp_1"/>
    <property type="match status" value="1"/>
</dbReference>
<dbReference type="SUPFAM" id="SSF161098">
    <property type="entry name" value="MetI-like"/>
    <property type="match status" value="1"/>
</dbReference>
<feature type="transmembrane region" description="Helical" evidence="7">
    <location>
        <begin position="257"/>
        <end position="283"/>
    </location>
</feature>
<evidence type="ECO:0000256" key="3">
    <source>
        <dbReference type="ARBA" id="ARBA00022475"/>
    </source>
</evidence>
<dbReference type="PANTHER" id="PTHR43163:SF6">
    <property type="entry name" value="DIPEPTIDE TRANSPORT SYSTEM PERMEASE PROTEIN DPPB-RELATED"/>
    <property type="match status" value="1"/>
</dbReference>
<feature type="transmembrane region" description="Helical" evidence="7">
    <location>
        <begin position="107"/>
        <end position="137"/>
    </location>
</feature>
<sequence length="291" mass="31788">MIIHLVPGDPARILLGEEATPEAVRALRQQLGLDQPLLVQFFIWLWQAVHGNLGQSIQLQQPVLQALWQRVPVTLELGLAALLFSLVLAVPLGIYSATHRNSFLDWLVNISSLIGTAIPVFVLGLLLIFFFAVGLRFVPPGGYVPFSDDPLGNLRDLIMPMITLGAGSVAVNMRQIKAGMVEVLSQDYIRTARAKGLAERRVYYLHALRNALIPVLTIVGIQIGSILAGAVVVETIFLWPGIGQLAVTSIMSKDYPVVQGVVLLSALSYMAANLLVDISYVVLDPRIRLEK</sequence>